<dbReference type="PANTHER" id="PTHR30005">
    <property type="entry name" value="EXOPOLYPHOSPHATASE"/>
    <property type="match status" value="1"/>
</dbReference>
<keyword evidence="3" id="KW-1185">Reference proteome</keyword>
<feature type="domain" description="Ppx/GppA phosphatase N-terminal" evidence="1">
    <location>
        <begin position="39"/>
        <end position="287"/>
    </location>
</feature>
<dbReference type="OrthoDB" id="9814545at2"/>
<dbReference type="Pfam" id="PF02541">
    <property type="entry name" value="Ppx-GppA"/>
    <property type="match status" value="1"/>
</dbReference>
<name>A0A4R1M1N2_9SPHI</name>
<dbReference type="Gene3D" id="3.30.420.150">
    <property type="entry name" value="Exopolyphosphatase. Domain 2"/>
    <property type="match status" value="1"/>
</dbReference>
<sequence>MRYAAIDIGSNAVRLLIAEIREEGKGYSFNKDTLIRVPLRLGDDAFLEHQISEKKTSLLIKTMSAFRNLMDAYEVEDYMACATSAMREATNGPDLVEKIKRIGIDLQIIDGNQEAEIIYSSHVIEKLNGNRSYLYIDVGGGSTELSVFHAGKLEASKSFDIGTIRILDNQDKEEVWDDMKKWAKDHTKSFKQVIAIGSGGNINKLFSLSNEKPGNLLSYANLKSLSDMLNSYTLKDRIQILGLKPDRADVIIPACEIFISLMKWVKIKEIAVPRIGLVDGVIQTLIDKNLKS</sequence>
<dbReference type="RefSeq" id="WP_132221901.1">
    <property type="nucleotide sequence ID" value="NZ_SMGO01000001.1"/>
</dbReference>
<reference evidence="2 3" key="1">
    <citation type="submission" date="2019-03" db="EMBL/GenBank/DDBJ databases">
        <title>Genomic Encyclopedia of Archaeal and Bacterial Type Strains, Phase II (KMG-II): from individual species to whole genera.</title>
        <authorList>
            <person name="Goeker M."/>
        </authorList>
    </citation>
    <scope>NUCLEOTIDE SEQUENCE [LARGE SCALE GENOMIC DNA]</scope>
    <source>
        <strain evidence="2 3">DSM 22554</strain>
    </source>
</reference>
<dbReference type="Gene3D" id="3.30.420.40">
    <property type="match status" value="1"/>
</dbReference>
<dbReference type="Proteomes" id="UP000294616">
    <property type="component" value="Unassembled WGS sequence"/>
</dbReference>
<dbReference type="InterPro" id="IPR003695">
    <property type="entry name" value="Ppx_GppA_N"/>
</dbReference>
<proteinExistence type="predicted"/>
<dbReference type="PANTHER" id="PTHR30005:SF0">
    <property type="entry name" value="RETROGRADE REGULATION PROTEIN 2"/>
    <property type="match status" value="1"/>
</dbReference>
<organism evidence="2 3">
    <name type="scientific">Albibacterium bauzanense</name>
    <dbReference type="NCBI Taxonomy" id="653929"/>
    <lineage>
        <taxon>Bacteria</taxon>
        <taxon>Pseudomonadati</taxon>
        <taxon>Bacteroidota</taxon>
        <taxon>Sphingobacteriia</taxon>
        <taxon>Sphingobacteriales</taxon>
        <taxon>Sphingobacteriaceae</taxon>
        <taxon>Albibacterium</taxon>
    </lineage>
</organism>
<evidence type="ECO:0000313" key="2">
    <source>
        <dbReference type="EMBL" id="TCK85585.1"/>
    </source>
</evidence>
<dbReference type="InterPro" id="IPR050273">
    <property type="entry name" value="GppA/Ppx_hydrolase"/>
</dbReference>
<protein>
    <submittedName>
        <fullName evidence="2">Exopolyphosphatase/guanosine-5'-triphosphate, 3'-diphosphate pyrophosphatase</fullName>
    </submittedName>
</protein>
<gene>
    <name evidence="2" type="ORF">C8N28_0897</name>
</gene>
<dbReference type="SUPFAM" id="SSF53067">
    <property type="entry name" value="Actin-like ATPase domain"/>
    <property type="match status" value="2"/>
</dbReference>
<evidence type="ECO:0000313" key="3">
    <source>
        <dbReference type="Proteomes" id="UP000294616"/>
    </source>
</evidence>
<dbReference type="InterPro" id="IPR043129">
    <property type="entry name" value="ATPase_NBD"/>
</dbReference>
<dbReference type="CDD" id="cd24006">
    <property type="entry name" value="ASKHA_NBD_PPX_GppA"/>
    <property type="match status" value="1"/>
</dbReference>
<dbReference type="EMBL" id="SMGO01000001">
    <property type="protein sequence ID" value="TCK85585.1"/>
    <property type="molecule type" value="Genomic_DNA"/>
</dbReference>
<evidence type="ECO:0000259" key="1">
    <source>
        <dbReference type="Pfam" id="PF02541"/>
    </source>
</evidence>
<dbReference type="GO" id="GO:0016462">
    <property type="term" value="F:pyrophosphatase activity"/>
    <property type="evidence" value="ECO:0007669"/>
    <property type="project" value="TreeGrafter"/>
</dbReference>
<comment type="caution">
    <text evidence="2">The sequence shown here is derived from an EMBL/GenBank/DDBJ whole genome shotgun (WGS) entry which is preliminary data.</text>
</comment>
<accession>A0A4R1M1N2</accession>
<dbReference type="AlphaFoldDB" id="A0A4R1M1N2"/>